<proteinExistence type="predicted"/>
<dbReference type="EMBL" id="JBJURJ010000002">
    <property type="protein sequence ID" value="MFM9327211.1"/>
    <property type="molecule type" value="Genomic_DNA"/>
</dbReference>
<keyword evidence="2" id="KW-1185">Reference proteome</keyword>
<sequence length="190" mass="22233">MLESLFRECLSLSSKLRPNYSESLGTRAENWEETFGRSGNEIPLFFKSIYNHVSGTRRDINQQELMDFIPGYRLIHITEITKEKENVKNILVEDYLNESDNIIPFLTNYSSDFYCIIKNAVGEESICVLTNDSGEPIEYSRSPQKFFETIIEFYRSGVYFLDHDGYLDYDYEKQRSIGSEINKGVSYWVD</sequence>
<evidence type="ECO:0000313" key="2">
    <source>
        <dbReference type="Proteomes" id="UP001631969"/>
    </source>
</evidence>
<dbReference type="Proteomes" id="UP001631969">
    <property type="component" value="Unassembled WGS sequence"/>
</dbReference>
<gene>
    <name evidence="1" type="ORF">ACI1P1_02760</name>
</gene>
<reference evidence="1" key="1">
    <citation type="submission" date="2024-12" db="EMBL/GenBank/DDBJ databases">
        <authorList>
            <person name="Wu N."/>
        </authorList>
    </citation>
    <scope>NUCLEOTIDE SEQUENCE</scope>
    <source>
        <strain evidence="1">P15</strain>
    </source>
</reference>
<evidence type="ECO:0000313" key="1">
    <source>
        <dbReference type="EMBL" id="MFM9327211.1"/>
    </source>
</evidence>
<organism evidence="1 2">
    <name type="scientific">Paenibacillus mesotrionivorans</name>
    <dbReference type="NCBI Taxonomy" id="3160968"/>
    <lineage>
        <taxon>Bacteria</taxon>
        <taxon>Bacillati</taxon>
        <taxon>Bacillota</taxon>
        <taxon>Bacilli</taxon>
        <taxon>Bacillales</taxon>
        <taxon>Paenibacillaceae</taxon>
        <taxon>Paenibacillus</taxon>
    </lineage>
</organism>
<protein>
    <submittedName>
        <fullName evidence="1">Uncharacterized protein</fullName>
    </submittedName>
</protein>
<comment type="caution">
    <text evidence="1">The sequence shown here is derived from an EMBL/GenBank/DDBJ whole genome shotgun (WGS) entry which is preliminary data.</text>
</comment>
<accession>A0ACC7NU53</accession>
<name>A0ACC7NU53_9BACL</name>